<name>K2H1B8_9BACT</name>
<feature type="region of interest" description="Disordered" evidence="2">
    <location>
        <begin position="494"/>
        <end position="537"/>
    </location>
</feature>
<dbReference type="AlphaFoldDB" id="K2H1B8"/>
<evidence type="ECO:0000256" key="1">
    <source>
        <dbReference type="SAM" id="Coils"/>
    </source>
</evidence>
<keyword evidence="1" id="KW-0175">Coiled coil</keyword>
<comment type="caution">
    <text evidence="3">The sequence shown here is derived from an EMBL/GenBank/DDBJ whole genome shotgun (WGS) entry which is preliminary data.</text>
</comment>
<organism evidence="3">
    <name type="scientific">uncultured bacterium</name>
    <name type="common">gcode 4</name>
    <dbReference type="NCBI Taxonomy" id="1234023"/>
    <lineage>
        <taxon>Bacteria</taxon>
        <taxon>environmental samples</taxon>
    </lineage>
</organism>
<gene>
    <name evidence="3" type="ORF">ACD_2C00133G0001</name>
</gene>
<feature type="region of interest" description="Disordered" evidence="2">
    <location>
        <begin position="1"/>
        <end position="23"/>
    </location>
</feature>
<reference evidence="3" key="1">
    <citation type="journal article" date="2012" name="Science">
        <title>Fermentation, hydrogen, and sulfur metabolism in multiple uncultivated bacterial phyla.</title>
        <authorList>
            <person name="Wrighton K.C."/>
            <person name="Thomas B.C."/>
            <person name="Sharon I."/>
            <person name="Miller C.S."/>
            <person name="Castelle C.J."/>
            <person name="VerBerkmoes N.C."/>
            <person name="Wilkins M.J."/>
            <person name="Hettich R.L."/>
            <person name="Lipton M.S."/>
            <person name="Williams K.H."/>
            <person name="Long P.E."/>
            <person name="Banfield J.F."/>
        </authorList>
    </citation>
    <scope>NUCLEOTIDE SEQUENCE [LARGE SCALE GENOMIC DNA]</scope>
</reference>
<protein>
    <submittedName>
        <fullName evidence="3">Uncharacterized protein</fullName>
    </submittedName>
</protein>
<evidence type="ECO:0000256" key="2">
    <source>
        <dbReference type="SAM" id="MobiDB-lite"/>
    </source>
</evidence>
<dbReference type="EMBL" id="AMFJ01000133">
    <property type="protein sequence ID" value="EKE29625.1"/>
    <property type="molecule type" value="Genomic_DNA"/>
</dbReference>
<proteinExistence type="predicted"/>
<feature type="compositionally biased region" description="Low complexity" evidence="2">
    <location>
        <begin position="495"/>
        <end position="517"/>
    </location>
</feature>
<accession>K2H1B8</accession>
<evidence type="ECO:0000313" key="3">
    <source>
        <dbReference type="EMBL" id="EKE29625.1"/>
    </source>
</evidence>
<sequence>MPTNPDSIESKADAPKTGSTERLQKLKEEIQSLNDKENRAEISKDYTWLNSLLSFIRFVLTNNPTQEEIELSKKTISELKFIKDSTKTEILNLKDEKEIIDDIKNILINLKQDVAEWIDNYKNRKIIKDKLSENWGKPKLDMIFVWAETALVKWAAEMLYSKITEKLSGYNLSKDELHNISIWIIQKMLDKGVFNDLTWGLNGKLTAFKDKAEKWNWMELLDEWKKSQEWATDLLKSLDKILDLNLSPIKTKLDEKPSDPLLSKLLSNPKAIGEYKQWSMIAAGELSQDELSAYLSDVNSKIIWLDSRLLRAEKTKDNIFDAISQAPWFMKDGLMKFLGFLLDLPIIWTLIKWFLWKTWTKEEVLNWINEELSMRKSVRTLLGFWMKFDKDWVWTHSEKDPWIDILKNKDLRNVNISKMEWFFKMCKSKNIDVNWKDFWTEVFSDKPVFKAKDAEWKEKSLEFTKLYMKDDDFSNDNQPKDSFFNALNNMKENISSSAPAPKASPSVTVPAPSSPWESPKPKAAKKEEPAVPKSNPESAPLLKISFDSSKSHLIIDGKAYKVSLKNSWINISVDDMRYSGGILTLEWSTILKSGSKTFMESEARAAFTSLTKTWKFTWTGKDNSTLTIEKI</sequence>
<feature type="coiled-coil region" evidence="1">
    <location>
        <begin position="93"/>
        <end position="120"/>
    </location>
</feature>